<keyword evidence="3" id="KW-0808">Transferase</keyword>
<organism evidence="6 7">
    <name type="scientific">Saccharopolyspora rosea</name>
    <dbReference type="NCBI Taxonomy" id="524884"/>
    <lineage>
        <taxon>Bacteria</taxon>
        <taxon>Bacillati</taxon>
        <taxon>Actinomycetota</taxon>
        <taxon>Actinomycetes</taxon>
        <taxon>Pseudonocardiales</taxon>
        <taxon>Pseudonocardiaceae</taxon>
        <taxon>Saccharopolyspora</taxon>
    </lineage>
</organism>
<dbReference type="Pfam" id="PF06722">
    <property type="entry name" value="EryCIII-like_C"/>
    <property type="match status" value="1"/>
</dbReference>
<evidence type="ECO:0000313" key="6">
    <source>
        <dbReference type="EMBL" id="MFD0919565.1"/>
    </source>
</evidence>
<comment type="similarity">
    <text evidence="1">Belongs to the glycosyltransferase 28 family.</text>
</comment>
<dbReference type="InterPro" id="IPR048284">
    <property type="entry name" value="EryCIII-like_N"/>
</dbReference>
<keyword evidence="2" id="KW-0328">Glycosyltransferase</keyword>
<evidence type="ECO:0000256" key="3">
    <source>
        <dbReference type="ARBA" id="ARBA00022679"/>
    </source>
</evidence>
<dbReference type="Gene3D" id="3.40.50.2000">
    <property type="entry name" value="Glycogen Phosphorylase B"/>
    <property type="match status" value="2"/>
</dbReference>
<dbReference type="Proteomes" id="UP001597018">
    <property type="component" value="Unassembled WGS sequence"/>
</dbReference>
<evidence type="ECO:0000259" key="4">
    <source>
        <dbReference type="Pfam" id="PF06722"/>
    </source>
</evidence>
<evidence type="ECO:0000313" key="7">
    <source>
        <dbReference type="Proteomes" id="UP001597018"/>
    </source>
</evidence>
<dbReference type="CDD" id="cd03784">
    <property type="entry name" value="GT1_Gtf-like"/>
    <property type="match status" value="1"/>
</dbReference>
<name>A0ABW3FR86_9PSEU</name>
<sequence>MRILFATGPIHGLTLPVIPLIWAARTAGHEVLLATTSRMPDVAAHAGVPVVDVVPGRDIWAELLHGARTEAGPEPAPARPGESSGHVRALEASNPFRTFTLTMTTGTVEAGRSFGADLVVSTSDHAAGLLAAAALGVPAAEVGNRISWSMRDRSFREKQTVFREDDAIRALRAELGVLQRDPDLVARVDPRAPSMGGISRDESDERDGVPWWPMRFVPFNGGATVPDWTWRPPQRPRVCVTFGTVVPATEGAAILDVVVEAVRGLDVEAVVTADEAALAEVGDVPDNVRAVGYLPLTAVLPTCSLSVHHGGSGTAAAPLHHGVPQLVLPVQIDNRIVAERIAERGVGLALDPATARVDTVRSAMRRLLDETAFSAAAAEVAAEMATQPAPAAIVDRIAAAVARR</sequence>
<comment type="caution">
    <text evidence="6">The sequence shown here is derived from an EMBL/GenBank/DDBJ whole genome shotgun (WGS) entry which is preliminary data.</text>
</comment>
<gene>
    <name evidence="6" type="ORF">ACFQ16_07405</name>
</gene>
<dbReference type="PANTHER" id="PTHR48050:SF13">
    <property type="entry name" value="STEROL 3-BETA-GLUCOSYLTRANSFERASE UGT80A2"/>
    <property type="match status" value="1"/>
</dbReference>
<feature type="domain" description="Erythromycin biosynthesis protein CIII-like N-terminal" evidence="5">
    <location>
        <begin position="22"/>
        <end position="243"/>
    </location>
</feature>
<accession>A0ABW3FR86</accession>
<evidence type="ECO:0000259" key="5">
    <source>
        <dbReference type="Pfam" id="PF21036"/>
    </source>
</evidence>
<keyword evidence="7" id="KW-1185">Reference proteome</keyword>
<protein>
    <submittedName>
        <fullName evidence="6">Nucleotide disphospho-sugar-binding domain-containing protein</fullName>
    </submittedName>
</protein>
<reference evidence="7" key="1">
    <citation type="journal article" date="2019" name="Int. J. Syst. Evol. Microbiol.">
        <title>The Global Catalogue of Microorganisms (GCM) 10K type strain sequencing project: providing services to taxonomists for standard genome sequencing and annotation.</title>
        <authorList>
            <consortium name="The Broad Institute Genomics Platform"/>
            <consortium name="The Broad Institute Genome Sequencing Center for Infectious Disease"/>
            <person name="Wu L."/>
            <person name="Ma J."/>
        </authorList>
    </citation>
    <scope>NUCLEOTIDE SEQUENCE [LARGE SCALE GENOMIC DNA]</scope>
    <source>
        <strain evidence="7">CCUG 56401</strain>
    </source>
</reference>
<dbReference type="InterPro" id="IPR010610">
    <property type="entry name" value="EryCIII-like_C"/>
</dbReference>
<dbReference type="Pfam" id="PF21036">
    <property type="entry name" value="EryCIII-like_N"/>
    <property type="match status" value="1"/>
</dbReference>
<evidence type="ECO:0000256" key="2">
    <source>
        <dbReference type="ARBA" id="ARBA00022676"/>
    </source>
</evidence>
<dbReference type="SUPFAM" id="SSF53756">
    <property type="entry name" value="UDP-Glycosyltransferase/glycogen phosphorylase"/>
    <property type="match status" value="1"/>
</dbReference>
<feature type="domain" description="Erythromycin biosynthesis protein CIII-like C-terminal" evidence="4">
    <location>
        <begin position="258"/>
        <end position="398"/>
    </location>
</feature>
<dbReference type="InterPro" id="IPR050426">
    <property type="entry name" value="Glycosyltransferase_28"/>
</dbReference>
<proteinExistence type="inferred from homology"/>
<dbReference type="PANTHER" id="PTHR48050">
    <property type="entry name" value="STEROL 3-BETA-GLUCOSYLTRANSFERASE"/>
    <property type="match status" value="1"/>
</dbReference>
<dbReference type="InterPro" id="IPR002213">
    <property type="entry name" value="UDP_glucos_trans"/>
</dbReference>
<dbReference type="RefSeq" id="WP_263252577.1">
    <property type="nucleotide sequence ID" value="NZ_BAABLT010000001.1"/>
</dbReference>
<evidence type="ECO:0000256" key="1">
    <source>
        <dbReference type="ARBA" id="ARBA00006962"/>
    </source>
</evidence>
<dbReference type="EMBL" id="JBHTIW010000003">
    <property type="protein sequence ID" value="MFD0919565.1"/>
    <property type="molecule type" value="Genomic_DNA"/>
</dbReference>